<dbReference type="HOGENOM" id="CLU_2209588_0_0_1"/>
<dbReference type="AlphaFoldDB" id="A0A067MJ85"/>
<evidence type="ECO:0000313" key="1">
    <source>
        <dbReference type="EMBL" id="KDQ11927.1"/>
    </source>
</evidence>
<reference evidence="2" key="1">
    <citation type="journal article" date="2014" name="Proc. Natl. Acad. Sci. U.S.A.">
        <title>Extensive sampling of basidiomycete genomes demonstrates inadequacy of the white-rot/brown-rot paradigm for wood decay fungi.</title>
        <authorList>
            <person name="Riley R."/>
            <person name="Salamov A.A."/>
            <person name="Brown D.W."/>
            <person name="Nagy L.G."/>
            <person name="Floudas D."/>
            <person name="Held B.W."/>
            <person name="Levasseur A."/>
            <person name="Lombard V."/>
            <person name="Morin E."/>
            <person name="Otillar R."/>
            <person name="Lindquist E.A."/>
            <person name="Sun H."/>
            <person name="LaButti K.M."/>
            <person name="Schmutz J."/>
            <person name="Jabbour D."/>
            <person name="Luo H."/>
            <person name="Baker S.E."/>
            <person name="Pisabarro A.G."/>
            <person name="Walton J.D."/>
            <person name="Blanchette R.A."/>
            <person name="Henrissat B."/>
            <person name="Martin F."/>
            <person name="Cullen D."/>
            <person name="Hibbett D.S."/>
            <person name="Grigoriev I.V."/>
        </authorList>
    </citation>
    <scope>NUCLEOTIDE SEQUENCE [LARGE SCALE GENOMIC DNA]</scope>
    <source>
        <strain evidence="2">FD-172 SS1</strain>
    </source>
</reference>
<accession>A0A067MJ85</accession>
<dbReference type="InParanoid" id="A0A067MJ85"/>
<sequence length="107" mass="10960">MSGGARKNEGKGFLQDVEILEKVLVELDQDISSALSELEQGSQPEAREQDLTALLESTSKTESASASISATGDVPITLAPVKPADDSCKAEAEIATAAAATGGVKTI</sequence>
<keyword evidence="2" id="KW-1185">Reference proteome</keyword>
<gene>
    <name evidence="1" type="ORF">BOTBODRAFT_176920</name>
</gene>
<proteinExistence type="predicted"/>
<evidence type="ECO:0000313" key="2">
    <source>
        <dbReference type="Proteomes" id="UP000027195"/>
    </source>
</evidence>
<organism evidence="1 2">
    <name type="scientific">Botryobasidium botryosum (strain FD-172 SS1)</name>
    <dbReference type="NCBI Taxonomy" id="930990"/>
    <lineage>
        <taxon>Eukaryota</taxon>
        <taxon>Fungi</taxon>
        <taxon>Dikarya</taxon>
        <taxon>Basidiomycota</taxon>
        <taxon>Agaricomycotina</taxon>
        <taxon>Agaricomycetes</taxon>
        <taxon>Cantharellales</taxon>
        <taxon>Botryobasidiaceae</taxon>
        <taxon>Botryobasidium</taxon>
    </lineage>
</organism>
<dbReference type="EMBL" id="KL198054">
    <property type="protein sequence ID" value="KDQ11927.1"/>
    <property type="molecule type" value="Genomic_DNA"/>
</dbReference>
<name>A0A067MJ85_BOTB1</name>
<protein>
    <submittedName>
        <fullName evidence="1">Uncharacterized protein</fullName>
    </submittedName>
</protein>
<dbReference type="Proteomes" id="UP000027195">
    <property type="component" value="Unassembled WGS sequence"/>
</dbReference>